<dbReference type="STRING" id="135651.G0MEG4"/>
<evidence type="ECO:0000256" key="1">
    <source>
        <dbReference type="ARBA" id="ARBA00009741"/>
    </source>
</evidence>
<dbReference type="GO" id="GO:0070475">
    <property type="term" value="P:rRNA base methylation"/>
    <property type="evidence" value="ECO:0007669"/>
    <property type="project" value="EnsemblMetazoa"/>
</dbReference>
<dbReference type="InParanoid" id="G0MEG4"/>
<evidence type="ECO:0000256" key="2">
    <source>
        <dbReference type="ARBA" id="ARBA00041374"/>
    </source>
</evidence>
<dbReference type="InterPro" id="IPR029063">
    <property type="entry name" value="SAM-dependent_MTases_sf"/>
</dbReference>
<dbReference type="SUPFAM" id="SSF53335">
    <property type="entry name" value="S-adenosyl-L-methionine-dependent methyltransferases"/>
    <property type="match status" value="1"/>
</dbReference>
<dbReference type="InterPro" id="IPR007848">
    <property type="entry name" value="Small_mtfrase_dom"/>
</dbReference>
<dbReference type="Gene3D" id="3.40.50.150">
    <property type="entry name" value="Vaccinia Virus protein VP39"/>
    <property type="match status" value="1"/>
</dbReference>
<accession>G0MEG4</accession>
<gene>
    <name evidence="4" type="ORF">CAEBREN_01409</name>
</gene>
<feature type="domain" description="Methyltransferase small" evidence="3">
    <location>
        <begin position="43"/>
        <end position="156"/>
    </location>
</feature>
<dbReference type="GO" id="GO:0008988">
    <property type="term" value="F:rRNA (adenine-N6-)-methyltransferase activity"/>
    <property type="evidence" value="ECO:0007669"/>
    <property type="project" value="EnsemblMetazoa"/>
</dbReference>
<dbReference type="InterPro" id="IPR051720">
    <property type="entry name" value="rRNA_MeTrfase/Polyamine_Synth"/>
</dbReference>
<dbReference type="OrthoDB" id="419617at2759"/>
<dbReference type="Proteomes" id="UP000008068">
    <property type="component" value="Unassembled WGS sequence"/>
</dbReference>
<dbReference type="OMA" id="DVVYSIH"/>
<dbReference type="CDD" id="cd02440">
    <property type="entry name" value="AdoMet_MTases"/>
    <property type="match status" value="1"/>
</dbReference>
<sequence length="227" mass="25437">MPDKKTLWMLNELEGFEKPKIKLEQYATSSELAVSMMEMINETVGLDGVKVIDIGCGCGMLMTTVATLYEPESVLGVDIDEEALETCSRNLETAEVQERCDTLQADVLDPDAELPRGEFDVAVINPPFGTKNNAGIDMKFVQVGLQMVRPGGSVFSLHKSSTRDFILKTANKWENVKAECCAQMRWQLPATYKFHKQKAVDIDVDLIHFKKLKTIDNDEKQSEPESK</sequence>
<dbReference type="eggNOG" id="KOG3420">
    <property type="taxonomic scope" value="Eukaryota"/>
</dbReference>
<proteinExistence type="inferred from homology"/>
<dbReference type="PANTHER" id="PTHR23290:SF0">
    <property type="entry name" value="RRNA N6-ADENOSINE-METHYLTRANSFERASE METTL5"/>
    <property type="match status" value="1"/>
</dbReference>
<dbReference type="PROSITE" id="PS00092">
    <property type="entry name" value="N6_MTASE"/>
    <property type="match status" value="1"/>
</dbReference>
<dbReference type="InterPro" id="IPR002052">
    <property type="entry name" value="DNA_methylase_N6_adenine_CS"/>
</dbReference>
<dbReference type="GO" id="GO:0003676">
    <property type="term" value="F:nucleic acid binding"/>
    <property type="evidence" value="ECO:0007669"/>
    <property type="project" value="InterPro"/>
</dbReference>
<organism evidence="5">
    <name type="scientific">Caenorhabditis brenneri</name>
    <name type="common">Nematode worm</name>
    <dbReference type="NCBI Taxonomy" id="135651"/>
    <lineage>
        <taxon>Eukaryota</taxon>
        <taxon>Metazoa</taxon>
        <taxon>Ecdysozoa</taxon>
        <taxon>Nematoda</taxon>
        <taxon>Chromadorea</taxon>
        <taxon>Rhabditida</taxon>
        <taxon>Rhabditina</taxon>
        <taxon>Rhabditomorpha</taxon>
        <taxon>Rhabditoidea</taxon>
        <taxon>Rhabditidae</taxon>
        <taxon>Peloderinae</taxon>
        <taxon>Caenorhabditis</taxon>
    </lineage>
</organism>
<reference evidence="5" key="1">
    <citation type="submission" date="2011-07" db="EMBL/GenBank/DDBJ databases">
        <authorList>
            <consortium name="Caenorhabditis brenneri Sequencing and Analysis Consortium"/>
            <person name="Wilson R.K."/>
        </authorList>
    </citation>
    <scope>NUCLEOTIDE SEQUENCE [LARGE SCALE GENOMIC DNA]</scope>
    <source>
        <strain evidence="5">PB2801</strain>
    </source>
</reference>
<dbReference type="PANTHER" id="PTHR23290">
    <property type="entry name" value="RRNA N6-ADENOSINE-METHYLTRANSFERASE METTL5"/>
    <property type="match status" value="1"/>
</dbReference>
<dbReference type="HOGENOM" id="CLU_074702_1_1_1"/>
<dbReference type="Pfam" id="PF05175">
    <property type="entry name" value="MTS"/>
    <property type="match status" value="1"/>
</dbReference>
<dbReference type="GO" id="GO:0032056">
    <property type="term" value="P:positive regulation of translation in response to stress"/>
    <property type="evidence" value="ECO:0007669"/>
    <property type="project" value="EnsemblMetazoa"/>
</dbReference>
<dbReference type="AlphaFoldDB" id="G0MEG4"/>
<evidence type="ECO:0000313" key="4">
    <source>
        <dbReference type="EMBL" id="EGT52208.1"/>
    </source>
</evidence>
<dbReference type="FunCoup" id="G0MEG4">
    <property type="interactions" value="2051"/>
</dbReference>
<name>G0MEG4_CAEBE</name>
<evidence type="ECO:0000259" key="3">
    <source>
        <dbReference type="Pfam" id="PF05175"/>
    </source>
</evidence>
<keyword evidence="5" id="KW-1185">Reference proteome</keyword>
<protein>
    <recommendedName>
        <fullName evidence="2">Methyltransferase-like protein 5</fullName>
    </recommendedName>
</protein>
<evidence type="ECO:0000313" key="5">
    <source>
        <dbReference type="Proteomes" id="UP000008068"/>
    </source>
</evidence>
<dbReference type="EMBL" id="GL379791">
    <property type="protein sequence ID" value="EGT52208.1"/>
    <property type="molecule type" value="Genomic_DNA"/>
</dbReference>
<comment type="similarity">
    <text evidence="1">Belongs to the methyltransferase superfamily. PrmA family.</text>
</comment>